<keyword evidence="1" id="KW-0479">Metal-binding</keyword>
<dbReference type="VEuPathDB" id="FungiDB:SPRG_17616"/>
<evidence type="ECO:0000313" key="4">
    <source>
        <dbReference type="Proteomes" id="UP000030745"/>
    </source>
</evidence>
<reference evidence="3 4" key="1">
    <citation type="journal article" date="2013" name="PLoS Genet.">
        <title>Distinctive expansion of potential virulence genes in the genome of the oomycete fish pathogen Saprolegnia parasitica.</title>
        <authorList>
            <person name="Jiang R.H."/>
            <person name="de Bruijn I."/>
            <person name="Haas B.J."/>
            <person name="Belmonte R."/>
            <person name="Lobach L."/>
            <person name="Christie J."/>
            <person name="van den Ackerveken G."/>
            <person name="Bottin A."/>
            <person name="Bulone V."/>
            <person name="Diaz-Moreno S.M."/>
            <person name="Dumas B."/>
            <person name="Fan L."/>
            <person name="Gaulin E."/>
            <person name="Govers F."/>
            <person name="Grenville-Briggs L.J."/>
            <person name="Horner N.R."/>
            <person name="Levin J.Z."/>
            <person name="Mammella M."/>
            <person name="Meijer H.J."/>
            <person name="Morris P."/>
            <person name="Nusbaum C."/>
            <person name="Oome S."/>
            <person name="Phillips A.J."/>
            <person name="van Rooyen D."/>
            <person name="Rzeszutek E."/>
            <person name="Saraiva M."/>
            <person name="Secombes C.J."/>
            <person name="Seidl M.F."/>
            <person name="Snel B."/>
            <person name="Stassen J.H."/>
            <person name="Sykes S."/>
            <person name="Tripathy S."/>
            <person name="van den Berg H."/>
            <person name="Vega-Arreguin J.C."/>
            <person name="Wawra S."/>
            <person name="Young S.K."/>
            <person name="Zeng Q."/>
            <person name="Dieguez-Uribeondo J."/>
            <person name="Russ C."/>
            <person name="Tyler B.M."/>
            <person name="van West P."/>
        </authorList>
    </citation>
    <scope>NUCLEOTIDE SEQUENCE [LARGE SCALE GENOMIC DNA]</scope>
    <source>
        <strain evidence="3 4">CBS 223.65</strain>
    </source>
</reference>
<gene>
    <name evidence="3" type="ORF">SPRG_17616</name>
</gene>
<feature type="domain" description="RING-type" evidence="2">
    <location>
        <begin position="172"/>
        <end position="218"/>
    </location>
</feature>
<proteinExistence type="predicted"/>
<dbReference type="RefSeq" id="XP_012212366.1">
    <property type="nucleotide sequence ID" value="XM_012356976.1"/>
</dbReference>
<dbReference type="EMBL" id="KK583858">
    <property type="protein sequence ID" value="KDO16926.1"/>
    <property type="molecule type" value="Genomic_DNA"/>
</dbReference>
<protein>
    <recommendedName>
        <fullName evidence="2">RING-type domain-containing protein</fullName>
    </recommendedName>
</protein>
<keyword evidence="1" id="KW-0862">Zinc</keyword>
<accession>A0A067BRJ0</accession>
<name>A0A067BRJ0_SAPPC</name>
<dbReference type="InterPro" id="IPR013083">
    <property type="entry name" value="Znf_RING/FYVE/PHD"/>
</dbReference>
<sequence>MGRTVLAVRVTKAIVSTSTKTTHYELAITDCKTQALLTTRKRHRDFKQLLQAVARALQVGHACASVCPWFYMDLQQKMPRPHFLDLFAHGRAIASRIAAFQDVLDTILMFISHPKAMACPRAADAVPKAFYDFLFADLDGADRLGSSLSFSSSSSSASSWGSSNSVTDGVICALCSRFLDDHGLYEQSACLTTLSCGHVFHDDCIVAALNVHLLCPCCVTP</sequence>
<dbReference type="GeneID" id="24139148"/>
<dbReference type="AlphaFoldDB" id="A0A067BRJ0"/>
<evidence type="ECO:0000256" key="1">
    <source>
        <dbReference type="PROSITE-ProRule" id="PRU00175"/>
    </source>
</evidence>
<keyword evidence="4" id="KW-1185">Reference proteome</keyword>
<dbReference type="InterPro" id="IPR001841">
    <property type="entry name" value="Znf_RING"/>
</dbReference>
<dbReference type="SUPFAM" id="SSF57850">
    <property type="entry name" value="RING/U-box"/>
    <property type="match status" value="1"/>
</dbReference>
<organism evidence="3 4">
    <name type="scientific">Saprolegnia parasitica (strain CBS 223.65)</name>
    <dbReference type="NCBI Taxonomy" id="695850"/>
    <lineage>
        <taxon>Eukaryota</taxon>
        <taxon>Sar</taxon>
        <taxon>Stramenopiles</taxon>
        <taxon>Oomycota</taxon>
        <taxon>Saprolegniomycetes</taxon>
        <taxon>Saprolegniales</taxon>
        <taxon>Saprolegniaceae</taxon>
        <taxon>Saprolegnia</taxon>
    </lineage>
</organism>
<dbReference type="Gene3D" id="3.30.40.10">
    <property type="entry name" value="Zinc/RING finger domain, C3HC4 (zinc finger)"/>
    <property type="match status" value="1"/>
</dbReference>
<dbReference type="OMA" id="RENHACT"/>
<evidence type="ECO:0000313" key="3">
    <source>
        <dbReference type="EMBL" id="KDO16926.1"/>
    </source>
</evidence>
<dbReference type="Proteomes" id="UP000030745">
    <property type="component" value="Unassembled WGS sequence"/>
</dbReference>
<dbReference type="GO" id="GO:0008270">
    <property type="term" value="F:zinc ion binding"/>
    <property type="evidence" value="ECO:0007669"/>
    <property type="project" value="UniProtKB-KW"/>
</dbReference>
<dbReference type="KEGG" id="spar:SPRG_17616"/>
<dbReference type="OrthoDB" id="8062037at2759"/>
<keyword evidence="1" id="KW-0863">Zinc-finger</keyword>
<evidence type="ECO:0000259" key="2">
    <source>
        <dbReference type="PROSITE" id="PS50089"/>
    </source>
</evidence>
<dbReference type="PROSITE" id="PS50089">
    <property type="entry name" value="ZF_RING_2"/>
    <property type="match status" value="1"/>
</dbReference>